<evidence type="ECO:0000256" key="2">
    <source>
        <dbReference type="RuleBase" id="RU363072"/>
    </source>
</evidence>
<keyword evidence="4" id="KW-1185">Reference proteome</keyword>
<name>A0A365XPN6_9BACT</name>
<dbReference type="OrthoDB" id="5755240at2"/>
<evidence type="ECO:0000256" key="1">
    <source>
        <dbReference type="ARBA" id="ARBA00008769"/>
    </source>
</evidence>
<dbReference type="AlphaFoldDB" id="A0A365XPN6"/>
<comment type="caution">
    <text evidence="3">The sequence shown here is derived from an EMBL/GenBank/DDBJ whole genome shotgun (WGS) entry which is preliminary data.</text>
</comment>
<dbReference type="EMBL" id="QFFJ01000003">
    <property type="protein sequence ID" value="RBL87981.1"/>
    <property type="molecule type" value="Genomic_DNA"/>
</dbReference>
<dbReference type="GO" id="GO:0016020">
    <property type="term" value="C:membrane"/>
    <property type="evidence" value="ECO:0007669"/>
    <property type="project" value="InterPro"/>
</dbReference>
<comment type="similarity">
    <text evidence="1 2">Belongs to the OprB family.</text>
</comment>
<organism evidence="3 4">
    <name type="scientific">Chitinophaga flava</name>
    <dbReference type="NCBI Taxonomy" id="2259036"/>
    <lineage>
        <taxon>Bacteria</taxon>
        <taxon>Pseudomonadati</taxon>
        <taxon>Bacteroidota</taxon>
        <taxon>Chitinophagia</taxon>
        <taxon>Chitinophagales</taxon>
        <taxon>Chitinophagaceae</taxon>
        <taxon>Chitinophaga</taxon>
    </lineage>
</organism>
<dbReference type="Pfam" id="PF04966">
    <property type="entry name" value="OprB"/>
    <property type="match status" value="1"/>
</dbReference>
<sequence>MRQLSSSIILIVLFAGKLAGQNKVRDSILPYTFHFQQTLVTQGHFNFPAKYSGVNSFQTSESGKTSITSTIYAGIRPLRNLELYINPELAGGEGLSHATGIAGFPNGEIYRVGDPKPTIYLARAFGAYTLPLTSKTTVDEDDLNNVKGLTPTRYLRFIAGKYSLADFFDLNAFSHDPRTQFLNWALMSNAAWDYPADVRGYNMALTVQYQYDNWMVQVATSLEPLVANGSKLNFNYAKSNGNVLEVTHTHQLKKHEGNIRLMAYLNQAPMGNYKEAITVAAARDTVPDITAVRRNGHTKYGFGINMDQEVGRNAGVFAKASWSDGHNETWAFTEVDQSISAGWLQHGAPWHRPQDNAGVALVVNGLSPDHRHYLEAGGAGFIIGDGKLNYAPEMIAEVFYQLNISRLHIALSPDYQFVLHPAYNKDRGPVHIVGLRTRVAF</sequence>
<evidence type="ECO:0000313" key="3">
    <source>
        <dbReference type="EMBL" id="RBL87981.1"/>
    </source>
</evidence>
<proteinExistence type="inferred from homology"/>
<reference evidence="3 4" key="1">
    <citation type="submission" date="2018-05" db="EMBL/GenBank/DDBJ databases">
        <title>Chitinophaga sp. K3CV102501T nov., isolated from isolated from a monsoon evergreen broad-leaved forest soil.</title>
        <authorList>
            <person name="Lv Y."/>
        </authorList>
    </citation>
    <scope>NUCLEOTIDE SEQUENCE [LARGE SCALE GENOMIC DNA]</scope>
    <source>
        <strain evidence="3 4">GDMCC 1.1325</strain>
    </source>
</reference>
<dbReference type="GO" id="GO:0008643">
    <property type="term" value="P:carbohydrate transport"/>
    <property type="evidence" value="ECO:0007669"/>
    <property type="project" value="InterPro"/>
</dbReference>
<dbReference type="Proteomes" id="UP000253410">
    <property type="component" value="Unassembled WGS sequence"/>
</dbReference>
<gene>
    <name evidence="3" type="ORF">DF182_31075</name>
</gene>
<dbReference type="RefSeq" id="WP_113619809.1">
    <property type="nucleotide sequence ID" value="NZ_QFFJ01000003.1"/>
</dbReference>
<dbReference type="InterPro" id="IPR038673">
    <property type="entry name" value="OprB_sf"/>
</dbReference>
<evidence type="ECO:0000313" key="4">
    <source>
        <dbReference type="Proteomes" id="UP000253410"/>
    </source>
</evidence>
<accession>A0A365XPN6</accession>
<dbReference type="Gene3D" id="2.40.160.180">
    <property type="entry name" value="Carbohydrate-selective porin OprB"/>
    <property type="match status" value="1"/>
</dbReference>
<protein>
    <submittedName>
        <fullName evidence="3">Carbohydrate porin</fullName>
    </submittedName>
</protein>
<dbReference type="InterPro" id="IPR007049">
    <property type="entry name" value="Carb-sel_porin_OprB"/>
</dbReference>
<dbReference type="GO" id="GO:0015288">
    <property type="term" value="F:porin activity"/>
    <property type="evidence" value="ECO:0007669"/>
    <property type="project" value="InterPro"/>
</dbReference>